<keyword evidence="5" id="KW-1185">Reference proteome</keyword>
<dbReference type="AlphaFoldDB" id="A0A6A3MWG0"/>
<dbReference type="EMBL" id="QXFT01000442">
    <property type="protein sequence ID" value="KAE9343858.1"/>
    <property type="molecule type" value="Genomic_DNA"/>
</dbReference>
<evidence type="ECO:0000313" key="1">
    <source>
        <dbReference type="EMBL" id="KAE9033469.1"/>
    </source>
</evidence>
<sequence>MYVLLTVVSSSSSILSVSCARFPGSTSATYSSCCHLLLHVPIRRLLFGPVVRRSIEE</sequence>
<reference evidence="4 6" key="1">
    <citation type="submission" date="2018-09" db="EMBL/GenBank/DDBJ databases">
        <title>Genomic investigation of the strawberry pathogen Phytophthora fragariae indicates pathogenicity is determined by transcriptional variation in three key races.</title>
        <authorList>
            <person name="Adams T.M."/>
            <person name="Armitage A.D."/>
            <person name="Sobczyk M.K."/>
            <person name="Bates H.J."/>
            <person name="Dunwell J.M."/>
            <person name="Nellist C.F."/>
            <person name="Harrison R.J."/>
        </authorList>
    </citation>
    <scope>NUCLEOTIDE SEQUENCE [LARGE SCALE GENOMIC DNA]</scope>
    <source>
        <strain evidence="2 4">SCRP249</strain>
        <strain evidence="1 6">SCRP324</strain>
        <strain evidence="3 5">SCRP333</strain>
    </source>
</reference>
<dbReference type="Proteomes" id="UP000434957">
    <property type="component" value="Unassembled WGS sequence"/>
</dbReference>
<dbReference type="EMBL" id="QXFV01000439">
    <property type="protein sequence ID" value="KAE9037514.1"/>
    <property type="molecule type" value="Genomic_DNA"/>
</dbReference>
<comment type="caution">
    <text evidence="2">The sequence shown here is derived from an EMBL/GenBank/DDBJ whole genome shotgun (WGS) entry which is preliminary data.</text>
</comment>
<evidence type="ECO:0000313" key="4">
    <source>
        <dbReference type="Proteomes" id="UP000429607"/>
    </source>
</evidence>
<dbReference type="Proteomes" id="UP000435112">
    <property type="component" value="Unassembled WGS sequence"/>
</dbReference>
<proteinExistence type="predicted"/>
<accession>A0A6A3MWG0</accession>
<gene>
    <name evidence="2" type="ORF">PR001_g8340</name>
    <name evidence="1" type="ORF">PR002_g8651</name>
    <name evidence="3" type="ORF">PR003_g8753</name>
</gene>
<name>A0A6A3MWG0_9STRA</name>
<organism evidence="2 4">
    <name type="scientific">Phytophthora rubi</name>
    <dbReference type="NCBI Taxonomy" id="129364"/>
    <lineage>
        <taxon>Eukaryota</taxon>
        <taxon>Sar</taxon>
        <taxon>Stramenopiles</taxon>
        <taxon>Oomycota</taxon>
        <taxon>Peronosporomycetes</taxon>
        <taxon>Peronosporales</taxon>
        <taxon>Peronosporaceae</taxon>
        <taxon>Phytophthora</taxon>
    </lineage>
</organism>
<evidence type="ECO:0000313" key="2">
    <source>
        <dbReference type="EMBL" id="KAE9037514.1"/>
    </source>
</evidence>
<evidence type="ECO:0000313" key="6">
    <source>
        <dbReference type="Proteomes" id="UP000435112"/>
    </source>
</evidence>
<protein>
    <submittedName>
        <fullName evidence="2">Uncharacterized protein</fullName>
    </submittedName>
</protein>
<dbReference type="Proteomes" id="UP000429607">
    <property type="component" value="Unassembled WGS sequence"/>
</dbReference>
<evidence type="ECO:0000313" key="3">
    <source>
        <dbReference type="EMBL" id="KAE9343858.1"/>
    </source>
</evidence>
<evidence type="ECO:0000313" key="5">
    <source>
        <dbReference type="Proteomes" id="UP000434957"/>
    </source>
</evidence>
<dbReference type="EMBL" id="QXFU01000442">
    <property type="protein sequence ID" value="KAE9033469.1"/>
    <property type="molecule type" value="Genomic_DNA"/>
</dbReference>